<dbReference type="HOGENOM" id="CLU_151995_1_0_9"/>
<keyword evidence="3" id="KW-1185">Reference proteome</keyword>
<dbReference type="EMBL" id="CP007806">
    <property type="protein sequence ID" value="AIG25847.1"/>
    <property type="molecule type" value="Genomic_DNA"/>
</dbReference>
<dbReference type="Proteomes" id="UP000005850">
    <property type="component" value="Chromosome"/>
</dbReference>
<protein>
    <recommendedName>
        <fullName evidence="1">DUF4180 domain-containing protein</fullName>
    </recommendedName>
</protein>
<reference evidence="2 3" key="1">
    <citation type="journal article" date="2011" name="J. Bacteriol.">
        <title>Genome sequence of Brevibacillus laterosporus LMG 15441, a pathogen of invertebrates.</title>
        <authorList>
            <person name="Djukic M."/>
            <person name="Poehlein A."/>
            <person name="Thurmer A."/>
            <person name="Daniel R."/>
        </authorList>
    </citation>
    <scope>NUCLEOTIDE SEQUENCE [LARGE SCALE GENOMIC DNA]</scope>
    <source>
        <strain evidence="2 3">LMG 15441</strain>
    </source>
</reference>
<dbReference type="KEGG" id="blr:BRLA_c015190"/>
<dbReference type="InterPro" id="IPR025438">
    <property type="entry name" value="DUF4180"/>
</dbReference>
<dbReference type="RefSeq" id="WP_003338082.1">
    <property type="nucleotide sequence ID" value="NZ_CP007806.1"/>
</dbReference>
<evidence type="ECO:0000259" key="1">
    <source>
        <dbReference type="Pfam" id="PF13788"/>
    </source>
</evidence>
<dbReference type="AlphaFoldDB" id="A0A075QZR8"/>
<gene>
    <name evidence="2" type="ORF">BRLA_c015190</name>
</gene>
<sequence>MEIKVDEKGNSKVAMISSDSIIIQNVNDALDLIANVGYNGCEKMLLRKEHLTEEFFDLKTGLAGEILQKYTNYKMKLALVGEFDFYNSKSLKDFMYECNKGKQVFFKRTEEEALEALHGLNT</sequence>
<evidence type="ECO:0000313" key="3">
    <source>
        <dbReference type="Proteomes" id="UP000005850"/>
    </source>
</evidence>
<dbReference type="Pfam" id="PF13788">
    <property type="entry name" value="DUF4180"/>
    <property type="match status" value="1"/>
</dbReference>
<dbReference type="STRING" id="1042163.BRLA_c015190"/>
<organism evidence="2 3">
    <name type="scientific">Brevibacillus laterosporus LMG 15441</name>
    <dbReference type="NCBI Taxonomy" id="1042163"/>
    <lineage>
        <taxon>Bacteria</taxon>
        <taxon>Bacillati</taxon>
        <taxon>Bacillota</taxon>
        <taxon>Bacilli</taxon>
        <taxon>Bacillales</taxon>
        <taxon>Paenibacillaceae</taxon>
        <taxon>Brevibacillus</taxon>
    </lineage>
</organism>
<feature type="domain" description="DUF4180" evidence="1">
    <location>
        <begin position="9"/>
        <end position="117"/>
    </location>
</feature>
<evidence type="ECO:0000313" key="2">
    <source>
        <dbReference type="EMBL" id="AIG25847.1"/>
    </source>
</evidence>
<accession>A0A075QZR8</accession>
<dbReference type="eggNOG" id="COG1695">
    <property type="taxonomic scope" value="Bacteria"/>
</dbReference>
<proteinExistence type="predicted"/>
<name>A0A075QZR8_BRELA</name>